<dbReference type="RefSeq" id="WP_388003322.1">
    <property type="nucleotide sequence ID" value="NZ_JBHUEE010000002.1"/>
</dbReference>
<feature type="domain" description="UGSC-like" evidence="2">
    <location>
        <begin position="5"/>
        <end position="176"/>
    </location>
</feature>
<name>A0ABW4L1B8_9MICO</name>
<feature type="region of interest" description="Disordered" evidence="1">
    <location>
        <begin position="1"/>
        <end position="27"/>
    </location>
</feature>
<evidence type="ECO:0000313" key="4">
    <source>
        <dbReference type="Proteomes" id="UP001597277"/>
    </source>
</evidence>
<dbReference type="InterPro" id="IPR057767">
    <property type="entry name" value="UGSC-like_dom"/>
</dbReference>
<dbReference type="Proteomes" id="UP001597277">
    <property type="component" value="Unassembled WGS sequence"/>
</dbReference>
<accession>A0ABW4L1B8</accession>
<evidence type="ECO:0000256" key="1">
    <source>
        <dbReference type="SAM" id="MobiDB-lite"/>
    </source>
</evidence>
<dbReference type="NCBIfam" id="NF041046">
    <property type="entry name" value="UGSC_fam"/>
    <property type="match status" value="1"/>
</dbReference>
<proteinExistence type="predicted"/>
<evidence type="ECO:0000259" key="2">
    <source>
        <dbReference type="Pfam" id="PF24696"/>
    </source>
</evidence>
<keyword evidence="4" id="KW-1185">Reference proteome</keyword>
<dbReference type="Pfam" id="PF24696">
    <property type="entry name" value="UGSC"/>
    <property type="match status" value="1"/>
</dbReference>
<organism evidence="3 4">
    <name type="scientific">Georgenia deserti</name>
    <dbReference type="NCBI Taxonomy" id="2093781"/>
    <lineage>
        <taxon>Bacteria</taxon>
        <taxon>Bacillati</taxon>
        <taxon>Actinomycetota</taxon>
        <taxon>Actinomycetes</taxon>
        <taxon>Micrococcales</taxon>
        <taxon>Bogoriellaceae</taxon>
        <taxon>Georgenia</taxon>
    </lineage>
</organism>
<gene>
    <name evidence="3" type="ORF">ACFSE6_05720</name>
</gene>
<dbReference type="InterPro" id="IPR049831">
    <property type="entry name" value="UGSC_seleno"/>
</dbReference>
<sequence length="184" mass="18688">MGVGIIDPTRSGATPAASRASDAPRPDSLHGLRVGLLENGKRNAAAVLDAVGAELSGRHGAGQLVPRTKHQFAMPLPDELVEELTGICDVVVIGVGDCGSCSASAVADGIRLENIGLPTAVICTDAFAQTSAAMAELQGDPEHPYLLTEHPIANLGAGAIAARAGDLADRVARRLTTARAAEVA</sequence>
<reference evidence="4" key="1">
    <citation type="journal article" date="2019" name="Int. J. Syst. Evol. Microbiol.">
        <title>The Global Catalogue of Microorganisms (GCM) 10K type strain sequencing project: providing services to taxonomists for standard genome sequencing and annotation.</title>
        <authorList>
            <consortium name="The Broad Institute Genomics Platform"/>
            <consortium name="The Broad Institute Genome Sequencing Center for Infectious Disease"/>
            <person name="Wu L."/>
            <person name="Ma J."/>
        </authorList>
    </citation>
    <scope>NUCLEOTIDE SEQUENCE [LARGE SCALE GENOMIC DNA]</scope>
    <source>
        <strain evidence="4">JCM 17130</strain>
    </source>
</reference>
<evidence type="ECO:0000313" key="3">
    <source>
        <dbReference type="EMBL" id="MFD1717321.1"/>
    </source>
</evidence>
<comment type="caution">
    <text evidence="3">The sequence shown here is derived from an EMBL/GenBank/DDBJ whole genome shotgun (WGS) entry which is preliminary data.</text>
</comment>
<dbReference type="EMBL" id="JBHUEE010000002">
    <property type="protein sequence ID" value="MFD1717321.1"/>
    <property type="molecule type" value="Genomic_DNA"/>
</dbReference>
<protein>
    <submittedName>
        <fullName evidence="3">UGSC family (Seleno)protein</fullName>
    </submittedName>
</protein>